<dbReference type="AlphaFoldDB" id="A0A1I6RWP0"/>
<dbReference type="InterPro" id="IPR012340">
    <property type="entry name" value="NA-bd_OB-fold"/>
</dbReference>
<sequence>MRFRQKREGLTVEISEKLLCLFSTAVSEEEDRYVIEVPRQEVDTGGVEPGEIYKVALISRDEADTETTVAPEESSAPSEPQPPVDVGETRYVEIEDIGKQGDGIARVERGYVIIVPGADVGERVKVEVSEVKSNFAVGEVIEETF</sequence>
<organism evidence="3 4">
    <name type="scientific">Halostagnicola kamekurae</name>
    <dbReference type="NCBI Taxonomy" id="619731"/>
    <lineage>
        <taxon>Archaea</taxon>
        <taxon>Methanobacteriati</taxon>
        <taxon>Methanobacteriota</taxon>
        <taxon>Stenosarchaea group</taxon>
        <taxon>Halobacteria</taxon>
        <taxon>Halobacteriales</taxon>
        <taxon>Natrialbaceae</taxon>
        <taxon>Halostagnicola</taxon>
    </lineage>
</organism>
<dbReference type="Gene3D" id="2.40.50.140">
    <property type="entry name" value="Nucleic acid-binding proteins"/>
    <property type="match status" value="1"/>
</dbReference>
<dbReference type="Proteomes" id="UP000199199">
    <property type="component" value="Unassembled WGS sequence"/>
</dbReference>
<evidence type="ECO:0000256" key="1">
    <source>
        <dbReference type="SAM" id="MobiDB-lite"/>
    </source>
</evidence>
<keyword evidence="4" id="KW-1185">Reference proteome</keyword>
<accession>A0A1I6RWP0</accession>
<evidence type="ECO:0000313" key="3">
    <source>
        <dbReference type="EMBL" id="SFS69010.1"/>
    </source>
</evidence>
<dbReference type="SUPFAM" id="SSF50249">
    <property type="entry name" value="Nucleic acid-binding proteins"/>
    <property type="match status" value="1"/>
</dbReference>
<evidence type="ECO:0000259" key="2">
    <source>
        <dbReference type="PROSITE" id="PS50926"/>
    </source>
</evidence>
<dbReference type="Pfam" id="PF01938">
    <property type="entry name" value="TRAM"/>
    <property type="match status" value="1"/>
</dbReference>
<name>A0A1I6RWP0_9EURY</name>
<feature type="domain" description="TRAM" evidence="2">
    <location>
        <begin position="83"/>
        <end position="142"/>
    </location>
</feature>
<dbReference type="InterPro" id="IPR002792">
    <property type="entry name" value="TRAM_dom"/>
</dbReference>
<proteinExistence type="predicted"/>
<dbReference type="PROSITE" id="PS50926">
    <property type="entry name" value="TRAM"/>
    <property type="match status" value="1"/>
</dbReference>
<gene>
    <name evidence="3" type="ORF">SAMN04488556_2259</name>
</gene>
<feature type="region of interest" description="Disordered" evidence="1">
    <location>
        <begin position="62"/>
        <end position="85"/>
    </location>
</feature>
<evidence type="ECO:0000313" key="4">
    <source>
        <dbReference type="Proteomes" id="UP000199199"/>
    </source>
</evidence>
<dbReference type="EMBL" id="FOZS01000002">
    <property type="protein sequence ID" value="SFS69010.1"/>
    <property type="molecule type" value="Genomic_DNA"/>
</dbReference>
<reference evidence="4" key="1">
    <citation type="submission" date="2016-10" db="EMBL/GenBank/DDBJ databases">
        <authorList>
            <person name="Varghese N."/>
            <person name="Submissions S."/>
        </authorList>
    </citation>
    <scope>NUCLEOTIDE SEQUENCE [LARGE SCALE GENOMIC DNA]</scope>
    <source>
        <strain evidence="4">DSM 22427</strain>
    </source>
</reference>
<protein>
    <submittedName>
        <fullName evidence="3">Predicted RNA-binding protein, contains TRAM domain</fullName>
    </submittedName>
</protein>